<protein>
    <submittedName>
        <fullName evidence="1">Uncharacterized protein</fullName>
    </submittedName>
</protein>
<reference evidence="1" key="1">
    <citation type="journal article" date="2021" name="New Phytol.">
        <title>Evolutionary innovations through gain and loss of genes in the ectomycorrhizal Boletales.</title>
        <authorList>
            <person name="Wu G."/>
            <person name="Miyauchi S."/>
            <person name="Morin E."/>
            <person name="Kuo A."/>
            <person name="Drula E."/>
            <person name="Varga T."/>
            <person name="Kohler A."/>
            <person name="Feng B."/>
            <person name="Cao Y."/>
            <person name="Lipzen A."/>
            <person name="Daum C."/>
            <person name="Hundley H."/>
            <person name="Pangilinan J."/>
            <person name="Johnson J."/>
            <person name="Barry K."/>
            <person name="LaButti K."/>
            <person name="Ng V."/>
            <person name="Ahrendt S."/>
            <person name="Min B."/>
            <person name="Choi I.G."/>
            <person name="Park H."/>
            <person name="Plett J.M."/>
            <person name="Magnuson J."/>
            <person name="Spatafora J.W."/>
            <person name="Nagy L.G."/>
            <person name="Henrissat B."/>
            <person name="Grigoriev I.V."/>
            <person name="Yang Z.L."/>
            <person name="Xu J."/>
            <person name="Martin F.M."/>
        </authorList>
    </citation>
    <scope>NUCLEOTIDE SEQUENCE</scope>
    <source>
        <strain evidence="1">KUC20120723A-06</strain>
    </source>
</reference>
<dbReference type="EMBL" id="MU266381">
    <property type="protein sequence ID" value="KAH7926516.1"/>
    <property type="molecule type" value="Genomic_DNA"/>
</dbReference>
<dbReference type="Proteomes" id="UP000790709">
    <property type="component" value="Unassembled WGS sequence"/>
</dbReference>
<proteinExistence type="predicted"/>
<keyword evidence="2" id="KW-1185">Reference proteome</keyword>
<accession>A0ACB8BLZ3</accession>
<gene>
    <name evidence="1" type="ORF">BV22DRAFT_1008822</name>
</gene>
<sequence length="462" mass="50233">MAEDDDPQCVLDDYDAEPSVPRLVNAIDAWLYFLLGCTFLLSWTVLITALSFFLSRLAGSPLRATLGSYMSMAITASGLAFMAHATATSKQWSSFRRILISTGWLSLLMFLFFLSTFIHVPPSWFFAFIIVNGIMQAGWASHLGTAVYAEAALLGSHCVQALMTGQAAVAVIVSAVQLISAVGSIWGASRQPTASEVSDGIAEERAARVLFGVSTAVMVATMVVYAWSKTLPSHELRTGRMEQQRRSRDAEELRGLISAGPAIITLPDTKIQILRVFKANLVYEISGAYVYVITLAVFPPITVSILSTNPNMHPLLFSAIHFLVFSVGDLLGRHLCSYPRWMIWSERRVLTIAILRTLFIPLFLMCNVQRSATAPPTTAIITSDFLFMLILGVFGVSNGYVSTMSMLGASSLEHNAKLKGRQEDVDVAATVANFCVNVGLTLGSIASFAVRGAICDCNPFVE</sequence>
<evidence type="ECO:0000313" key="2">
    <source>
        <dbReference type="Proteomes" id="UP000790709"/>
    </source>
</evidence>
<comment type="caution">
    <text evidence="1">The sequence shown here is derived from an EMBL/GenBank/DDBJ whole genome shotgun (WGS) entry which is preliminary data.</text>
</comment>
<organism evidence="1 2">
    <name type="scientific">Leucogyrophana mollusca</name>
    <dbReference type="NCBI Taxonomy" id="85980"/>
    <lineage>
        <taxon>Eukaryota</taxon>
        <taxon>Fungi</taxon>
        <taxon>Dikarya</taxon>
        <taxon>Basidiomycota</taxon>
        <taxon>Agaricomycotina</taxon>
        <taxon>Agaricomycetes</taxon>
        <taxon>Agaricomycetidae</taxon>
        <taxon>Boletales</taxon>
        <taxon>Boletales incertae sedis</taxon>
        <taxon>Leucogyrophana</taxon>
    </lineage>
</organism>
<evidence type="ECO:0000313" key="1">
    <source>
        <dbReference type="EMBL" id="KAH7926516.1"/>
    </source>
</evidence>
<name>A0ACB8BLZ3_9AGAM</name>